<evidence type="ECO:0000256" key="7">
    <source>
        <dbReference type="ARBA" id="ARBA00023004"/>
    </source>
</evidence>
<dbReference type="SMART" id="SM00729">
    <property type="entry name" value="Elp3"/>
    <property type="match status" value="1"/>
</dbReference>
<sequence length="303" mass="34175">MGSAGAPLSAGDSPRSFSSLFTRKIWETDGETRPEEIYHSGFYEDKKHAYVVISEGCSNFCSYCVVPYVRGPLRHRHYKDILKEIKAGLEAGIASFTLLGQNVNAYNCEGVNFIRLVESVNSVKGLEELSFITSHPKDTSIDLFKAIASLEKVKKSLHLPVQSGSDRILKLMNRGYTRKFYLDLIDNYRKIVKGGALTTDIIVGFPTESESDFEDTCRLVKDVGFNSAYIFKYSVRPGTEAIKMPDDVALVEKEKRHKAVLDLQRQISSIKNAHGISQYFKKTNYFFGGAYCNRKDRSCRLSR</sequence>
<dbReference type="InterPro" id="IPR006638">
    <property type="entry name" value="Elp3/MiaA/NifB-like_rSAM"/>
</dbReference>
<dbReference type="CDD" id="cd01335">
    <property type="entry name" value="Radical_SAM"/>
    <property type="match status" value="1"/>
</dbReference>
<keyword evidence="7" id="KW-0408">Iron</keyword>
<dbReference type="GO" id="GO:0005829">
    <property type="term" value="C:cytosol"/>
    <property type="evidence" value="ECO:0007669"/>
    <property type="project" value="TreeGrafter"/>
</dbReference>
<dbReference type="InterPro" id="IPR020612">
    <property type="entry name" value="Methylthiotransferase_CS"/>
</dbReference>
<keyword evidence="6" id="KW-0479">Metal-binding</keyword>
<dbReference type="InterPro" id="IPR058240">
    <property type="entry name" value="rSAM_sf"/>
</dbReference>
<dbReference type="PROSITE" id="PS51918">
    <property type="entry name" value="RADICAL_SAM"/>
    <property type="match status" value="1"/>
</dbReference>
<evidence type="ECO:0000313" key="11">
    <source>
        <dbReference type="Proteomes" id="UP000231292"/>
    </source>
</evidence>
<protein>
    <recommendedName>
        <fullName evidence="9">Radical SAM core domain-containing protein</fullName>
    </recommendedName>
</protein>
<comment type="cofactor">
    <cofactor evidence="1">
        <name>[4Fe-4S] cluster</name>
        <dbReference type="ChEBI" id="CHEBI:49883"/>
    </cofactor>
</comment>
<evidence type="ECO:0000256" key="2">
    <source>
        <dbReference type="ARBA" id="ARBA00022485"/>
    </source>
</evidence>
<dbReference type="Proteomes" id="UP000231292">
    <property type="component" value="Unassembled WGS sequence"/>
</dbReference>
<gene>
    <name evidence="10" type="ORF">COX41_00530</name>
</gene>
<evidence type="ECO:0000313" key="10">
    <source>
        <dbReference type="EMBL" id="PIP19856.1"/>
    </source>
</evidence>
<evidence type="ECO:0000256" key="6">
    <source>
        <dbReference type="ARBA" id="ARBA00022723"/>
    </source>
</evidence>
<feature type="domain" description="Radical SAM core" evidence="9">
    <location>
        <begin position="43"/>
        <end position="271"/>
    </location>
</feature>
<evidence type="ECO:0000256" key="1">
    <source>
        <dbReference type="ARBA" id="ARBA00001966"/>
    </source>
</evidence>
<organism evidence="10 11">
    <name type="scientific">Candidatus Sherwoodlollariibacterium unditelluris</name>
    <dbReference type="NCBI Taxonomy" id="1974757"/>
    <lineage>
        <taxon>Bacteria</taxon>
        <taxon>Pseudomonadati</taxon>
        <taxon>Candidatus Omnitrophota</taxon>
        <taxon>Candidatus Sherwoodlollariibacterium</taxon>
    </lineage>
</organism>
<keyword evidence="3" id="KW-0963">Cytoplasm</keyword>
<dbReference type="Gene3D" id="3.80.30.20">
    <property type="entry name" value="tm_1862 like domain"/>
    <property type="match status" value="1"/>
</dbReference>
<dbReference type="NCBIfam" id="TIGR00089">
    <property type="entry name" value="MiaB/RimO family radical SAM methylthiotransferase"/>
    <property type="match status" value="1"/>
</dbReference>
<dbReference type="EMBL" id="PCRK01000009">
    <property type="protein sequence ID" value="PIP19856.1"/>
    <property type="molecule type" value="Genomic_DNA"/>
</dbReference>
<dbReference type="GO" id="GO:0035597">
    <property type="term" value="F:tRNA-2-methylthio-N(6)-dimethylallyladenosine(37) synthase activity"/>
    <property type="evidence" value="ECO:0007669"/>
    <property type="project" value="TreeGrafter"/>
</dbReference>
<keyword evidence="8" id="KW-0411">Iron-sulfur</keyword>
<dbReference type="PROSITE" id="PS01278">
    <property type="entry name" value="MTTASE_RADICAL"/>
    <property type="match status" value="1"/>
</dbReference>
<dbReference type="AlphaFoldDB" id="A0A2G9YKU7"/>
<dbReference type="SFLD" id="SFLDG01082">
    <property type="entry name" value="B12-binding_domain_containing"/>
    <property type="match status" value="1"/>
</dbReference>
<name>A0A2G9YKU7_9BACT</name>
<dbReference type="InterPro" id="IPR007197">
    <property type="entry name" value="rSAM"/>
</dbReference>
<dbReference type="SUPFAM" id="SSF102114">
    <property type="entry name" value="Radical SAM enzymes"/>
    <property type="match status" value="1"/>
</dbReference>
<comment type="caution">
    <text evidence="10">The sequence shown here is derived from an EMBL/GenBank/DDBJ whole genome shotgun (WGS) entry which is preliminary data.</text>
</comment>
<evidence type="ECO:0000259" key="9">
    <source>
        <dbReference type="PROSITE" id="PS51918"/>
    </source>
</evidence>
<keyword evidence="2" id="KW-0004">4Fe-4S</keyword>
<keyword evidence="4" id="KW-0808">Transferase</keyword>
<dbReference type="GO" id="GO:0046872">
    <property type="term" value="F:metal ion binding"/>
    <property type="evidence" value="ECO:0007669"/>
    <property type="project" value="UniProtKB-KW"/>
</dbReference>
<dbReference type="Pfam" id="PF04055">
    <property type="entry name" value="Radical_SAM"/>
    <property type="match status" value="1"/>
</dbReference>
<evidence type="ECO:0000256" key="3">
    <source>
        <dbReference type="ARBA" id="ARBA00022490"/>
    </source>
</evidence>
<reference evidence="10 11" key="1">
    <citation type="submission" date="2017-09" db="EMBL/GenBank/DDBJ databases">
        <title>Depth-based differentiation of microbial function through sediment-hosted aquifers and enrichment of novel symbionts in the deep terrestrial subsurface.</title>
        <authorList>
            <person name="Probst A.J."/>
            <person name="Ladd B."/>
            <person name="Jarett J.K."/>
            <person name="Geller-Mcgrath D.E."/>
            <person name="Sieber C.M."/>
            <person name="Emerson J.B."/>
            <person name="Anantharaman K."/>
            <person name="Thomas B.C."/>
            <person name="Malmstrom R."/>
            <person name="Stieglmeier M."/>
            <person name="Klingl A."/>
            <person name="Woyke T."/>
            <person name="Ryan C.M."/>
            <person name="Banfield J.F."/>
        </authorList>
    </citation>
    <scope>NUCLEOTIDE SEQUENCE [LARGE SCALE GENOMIC DNA]</scope>
    <source>
        <strain evidence="10">CG23_combo_of_CG06-09_8_20_14_all_41_10</strain>
    </source>
</reference>
<dbReference type="PANTHER" id="PTHR43020:SF2">
    <property type="entry name" value="MITOCHONDRIAL TRNA METHYLTHIOTRANSFERASE CDK5RAP1"/>
    <property type="match status" value="1"/>
</dbReference>
<keyword evidence="5" id="KW-0949">S-adenosyl-L-methionine</keyword>
<dbReference type="PANTHER" id="PTHR43020">
    <property type="entry name" value="CDK5 REGULATORY SUBUNIT-ASSOCIATED PROTEIN 1"/>
    <property type="match status" value="1"/>
</dbReference>
<dbReference type="FunFam" id="3.80.30.20:FF:000001">
    <property type="entry name" value="tRNA-2-methylthio-N(6)-dimethylallyladenosine synthase 2"/>
    <property type="match status" value="1"/>
</dbReference>
<dbReference type="InterPro" id="IPR005839">
    <property type="entry name" value="Methylthiotransferase"/>
</dbReference>
<accession>A0A2G9YKU7</accession>
<proteinExistence type="predicted"/>
<evidence type="ECO:0000256" key="8">
    <source>
        <dbReference type="ARBA" id="ARBA00023014"/>
    </source>
</evidence>
<dbReference type="InterPro" id="IPR023404">
    <property type="entry name" value="rSAM_horseshoe"/>
</dbReference>
<dbReference type="GO" id="GO:0051539">
    <property type="term" value="F:4 iron, 4 sulfur cluster binding"/>
    <property type="evidence" value="ECO:0007669"/>
    <property type="project" value="UniProtKB-KW"/>
</dbReference>
<evidence type="ECO:0000256" key="4">
    <source>
        <dbReference type="ARBA" id="ARBA00022679"/>
    </source>
</evidence>
<evidence type="ECO:0000256" key="5">
    <source>
        <dbReference type="ARBA" id="ARBA00022691"/>
    </source>
</evidence>
<dbReference type="SFLD" id="SFLDS00029">
    <property type="entry name" value="Radical_SAM"/>
    <property type="match status" value="1"/>
</dbReference>